<protein>
    <recommendedName>
        <fullName evidence="5">Photosynthesis system II assembly factor Ycf48/Hcf136-like domain-containing protein</fullName>
    </recommendedName>
</protein>
<evidence type="ECO:0008006" key="5">
    <source>
        <dbReference type="Google" id="ProtNLM"/>
    </source>
</evidence>
<organism evidence="3 4">
    <name type="scientific">Nannocystis exedens</name>
    <dbReference type="NCBI Taxonomy" id="54"/>
    <lineage>
        <taxon>Bacteria</taxon>
        <taxon>Pseudomonadati</taxon>
        <taxon>Myxococcota</taxon>
        <taxon>Polyangia</taxon>
        <taxon>Nannocystales</taxon>
        <taxon>Nannocystaceae</taxon>
        <taxon>Nannocystis</taxon>
    </lineage>
</organism>
<evidence type="ECO:0000256" key="2">
    <source>
        <dbReference type="SAM" id="SignalP"/>
    </source>
</evidence>
<feature type="region of interest" description="Disordered" evidence="1">
    <location>
        <begin position="29"/>
        <end position="85"/>
    </location>
</feature>
<dbReference type="AlphaFoldDB" id="A0A1I2F1K8"/>
<reference evidence="4" key="1">
    <citation type="submission" date="2016-10" db="EMBL/GenBank/DDBJ databases">
        <authorList>
            <person name="Varghese N."/>
            <person name="Submissions S."/>
        </authorList>
    </citation>
    <scope>NUCLEOTIDE SEQUENCE [LARGE SCALE GENOMIC DNA]</scope>
    <source>
        <strain evidence="4">ATCC 25963</strain>
    </source>
</reference>
<sequence length="389" mass="40138">MNYFLLSSKMMRATATALALMVMGCGDAGGASETSASSSETDPTTSDDPSTSTGVDTTGVPTTSDATGETTTGTTEASTTTGAAPGDGLFVVAVGEQGSILHCSEDACESMSSPVESELDDVVVLAADRAFAVGSAGVVLAWDGAAWTAMDAPTEANLSAVAALDDQTLFVGGSDGTMLRWDGATWSEVEHPVQGASGQTVHEIAFAGPDFGLAVVSSFSELGQSSILRWDGASWTSEREGMDNMLSSLAVASPAVAAAGGHAPTPDEPLNLLTRDGQATWTRVEDIEERNFVTGASFASESFGMAVTDLSFGPRPPVLALWDGATWTTQDVQEPHTAVHLVDAELGFLVGWGDDDGAFVQRWKAGELKRLPTDSSATALWGVDGIRLP</sequence>
<keyword evidence="4" id="KW-1185">Reference proteome</keyword>
<gene>
    <name evidence="3" type="ORF">SAMN02745121_06382</name>
</gene>
<feature type="chain" id="PRO_5011738830" description="Photosynthesis system II assembly factor Ycf48/Hcf136-like domain-containing protein" evidence="2">
    <location>
        <begin position="29"/>
        <end position="389"/>
    </location>
</feature>
<name>A0A1I2F1K8_9BACT</name>
<evidence type="ECO:0000313" key="4">
    <source>
        <dbReference type="Proteomes" id="UP000199400"/>
    </source>
</evidence>
<dbReference type="EMBL" id="FOMX01000024">
    <property type="protein sequence ID" value="SFE98588.1"/>
    <property type="molecule type" value="Genomic_DNA"/>
</dbReference>
<dbReference type="STRING" id="54.SAMN02745121_06382"/>
<evidence type="ECO:0000256" key="1">
    <source>
        <dbReference type="SAM" id="MobiDB-lite"/>
    </source>
</evidence>
<dbReference type="InterPro" id="IPR011047">
    <property type="entry name" value="Quinoprotein_ADH-like_sf"/>
</dbReference>
<dbReference type="SUPFAM" id="SSF50998">
    <property type="entry name" value="Quinoprotein alcohol dehydrogenase-like"/>
    <property type="match status" value="1"/>
</dbReference>
<dbReference type="Proteomes" id="UP000199400">
    <property type="component" value="Unassembled WGS sequence"/>
</dbReference>
<feature type="compositionally biased region" description="Low complexity" evidence="1">
    <location>
        <begin position="30"/>
        <end position="85"/>
    </location>
</feature>
<accession>A0A1I2F1K8</accession>
<evidence type="ECO:0000313" key="3">
    <source>
        <dbReference type="EMBL" id="SFE98588.1"/>
    </source>
</evidence>
<feature type="signal peptide" evidence="2">
    <location>
        <begin position="1"/>
        <end position="28"/>
    </location>
</feature>
<keyword evidence="2" id="KW-0732">Signal</keyword>
<proteinExistence type="predicted"/>